<dbReference type="SUPFAM" id="SSF53850">
    <property type="entry name" value="Periplasmic binding protein-like II"/>
    <property type="match status" value="1"/>
</dbReference>
<dbReference type="PANTHER" id="PTHR33376:SF4">
    <property type="entry name" value="SIALIC ACID-BINDING PERIPLASMIC PROTEIN SIAP"/>
    <property type="match status" value="1"/>
</dbReference>
<feature type="signal peptide" evidence="2">
    <location>
        <begin position="1"/>
        <end position="26"/>
    </location>
</feature>
<evidence type="ECO:0000313" key="3">
    <source>
        <dbReference type="EMBL" id="MBW8637857.1"/>
    </source>
</evidence>
<dbReference type="Pfam" id="PF03480">
    <property type="entry name" value="DctP"/>
    <property type="match status" value="1"/>
</dbReference>
<evidence type="ECO:0000256" key="1">
    <source>
        <dbReference type="ARBA" id="ARBA00022729"/>
    </source>
</evidence>
<reference evidence="3" key="1">
    <citation type="submission" date="2021-08" db="EMBL/GenBank/DDBJ databases">
        <title>Hoeflea bacterium WL0058 sp. nov., isolated from the sediment.</title>
        <authorList>
            <person name="Wang L."/>
            <person name="Zhang D."/>
        </authorList>
    </citation>
    <scope>NUCLEOTIDE SEQUENCE</scope>
    <source>
        <strain evidence="3">WL0058</strain>
    </source>
</reference>
<organism evidence="3 4">
    <name type="scientific">Flavimaribacter sediminis</name>
    <dbReference type="NCBI Taxonomy" id="2865987"/>
    <lineage>
        <taxon>Bacteria</taxon>
        <taxon>Pseudomonadati</taxon>
        <taxon>Pseudomonadota</taxon>
        <taxon>Alphaproteobacteria</taxon>
        <taxon>Hyphomicrobiales</taxon>
        <taxon>Rhizobiaceae</taxon>
        <taxon>Flavimaribacter</taxon>
    </lineage>
</organism>
<accession>A0AAE2ZNK5</accession>
<comment type="caution">
    <text evidence="3">The sequence shown here is derived from an EMBL/GenBank/DDBJ whole genome shotgun (WGS) entry which is preliminary data.</text>
</comment>
<dbReference type="InterPro" id="IPR018389">
    <property type="entry name" value="DctP_fam"/>
</dbReference>
<sequence length="332" mass="35906">MKIQHTLAVIGLSAVMGLSALAPVSAQDTVKLTLGHVAPPQTTYHQAAERFADNLKELSGGTMTVEIIPGGALGSPPEMWVQTRTNSLDIHLIDIGAIIMMKEGAPFLVTWAPFLFKDQAQFHRFLDSDKFKEMMADVQEKTGVVYAGFVGDRPPRAVSTKSTPVKTPADLKGLKIRTPGHPFIIQAFESWGATATPLKASELVLALKTGLVDGQDNGVIDFVGAGYYEDQANYTPIDYLRSGVGVFFSPQAWANLSEEQQGWVLEAASKAGEDGKAIYEQQMKDAYAKLEELGVTVAEPDRDAFMEAVSGMISGLDGKAWPAGLYDELHNM</sequence>
<dbReference type="AlphaFoldDB" id="A0AAE2ZNK5"/>
<dbReference type="NCBIfam" id="NF037995">
    <property type="entry name" value="TRAP_S1"/>
    <property type="match status" value="1"/>
</dbReference>
<dbReference type="Proteomes" id="UP001196509">
    <property type="component" value="Unassembled WGS sequence"/>
</dbReference>
<keyword evidence="1 2" id="KW-0732">Signal</keyword>
<evidence type="ECO:0000256" key="2">
    <source>
        <dbReference type="SAM" id="SignalP"/>
    </source>
</evidence>
<dbReference type="PANTHER" id="PTHR33376">
    <property type="match status" value="1"/>
</dbReference>
<dbReference type="EMBL" id="JAICBX010000002">
    <property type="protein sequence ID" value="MBW8637857.1"/>
    <property type="molecule type" value="Genomic_DNA"/>
</dbReference>
<evidence type="ECO:0000313" key="4">
    <source>
        <dbReference type="Proteomes" id="UP001196509"/>
    </source>
</evidence>
<keyword evidence="4" id="KW-1185">Reference proteome</keyword>
<name>A0AAE2ZNK5_9HYPH</name>
<gene>
    <name evidence="3" type="ORF">K1W69_11720</name>
</gene>
<dbReference type="InterPro" id="IPR038404">
    <property type="entry name" value="TRAP_DctP_sf"/>
</dbReference>
<dbReference type="RefSeq" id="WP_220228530.1">
    <property type="nucleotide sequence ID" value="NZ_JAICBX010000002.1"/>
</dbReference>
<feature type="chain" id="PRO_5041914448" evidence="2">
    <location>
        <begin position="27"/>
        <end position="332"/>
    </location>
</feature>
<dbReference type="CDD" id="cd13603">
    <property type="entry name" value="PBP2_TRAP_Siap_TeaA_like"/>
    <property type="match status" value="1"/>
</dbReference>
<protein>
    <submittedName>
        <fullName evidence="3">TRAP transporter substrate-binding protein</fullName>
    </submittedName>
</protein>
<proteinExistence type="predicted"/>
<dbReference type="GO" id="GO:0055085">
    <property type="term" value="P:transmembrane transport"/>
    <property type="evidence" value="ECO:0007669"/>
    <property type="project" value="InterPro"/>
</dbReference>
<dbReference type="Gene3D" id="3.40.190.170">
    <property type="entry name" value="Bacterial extracellular solute-binding protein, family 7"/>
    <property type="match status" value="1"/>
</dbReference>